<dbReference type="SMART" id="SM00267">
    <property type="entry name" value="GGDEF"/>
    <property type="match status" value="1"/>
</dbReference>
<feature type="domain" description="EAL" evidence="1">
    <location>
        <begin position="399"/>
        <end position="652"/>
    </location>
</feature>
<dbReference type="NCBIfam" id="TIGR00254">
    <property type="entry name" value="GGDEF"/>
    <property type="match status" value="1"/>
</dbReference>
<dbReference type="PROSITE" id="PS50887">
    <property type="entry name" value="GGDEF"/>
    <property type="match status" value="1"/>
</dbReference>
<dbReference type="CDD" id="cd01949">
    <property type="entry name" value="GGDEF"/>
    <property type="match status" value="1"/>
</dbReference>
<dbReference type="PROSITE" id="PS50883">
    <property type="entry name" value="EAL"/>
    <property type="match status" value="1"/>
</dbReference>
<protein>
    <submittedName>
        <fullName evidence="3">Diguanylate cyclase/phosphodiesterase with PAS/PAC sensor(S)</fullName>
    </submittedName>
</protein>
<dbReference type="Pfam" id="PF00990">
    <property type="entry name" value="GGDEF"/>
    <property type="match status" value="1"/>
</dbReference>
<dbReference type="GO" id="GO:0006355">
    <property type="term" value="P:regulation of DNA-templated transcription"/>
    <property type="evidence" value="ECO:0007669"/>
    <property type="project" value="InterPro"/>
</dbReference>
<dbReference type="CDD" id="cd01948">
    <property type="entry name" value="EAL"/>
    <property type="match status" value="1"/>
</dbReference>
<dbReference type="GO" id="GO:0003824">
    <property type="term" value="F:catalytic activity"/>
    <property type="evidence" value="ECO:0007669"/>
    <property type="project" value="UniProtKB-ARBA"/>
</dbReference>
<dbReference type="InterPro" id="IPR000160">
    <property type="entry name" value="GGDEF_dom"/>
</dbReference>
<evidence type="ECO:0000259" key="1">
    <source>
        <dbReference type="PROSITE" id="PS50883"/>
    </source>
</evidence>
<dbReference type="Pfam" id="PF00563">
    <property type="entry name" value="EAL"/>
    <property type="match status" value="1"/>
</dbReference>
<dbReference type="PANTHER" id="PTHR44757">
    <property type="entry name" value="DIGUANYLATE CYCLASE DGCP"/>
    <property type="match status" value="1"/>
</dbReference>
<dbReference type="SUPFAM" id="SSF55785">
    <property type="entry name" value="PYP-like sensor domain (PAS domain)"/>
    <property type="match status" value="1"/>
</dbReference>
<evidence type="ECO:0000313" key="3">
    <source>
        <dbReference type="EMBL" id="AAZ61101.1"/>
    </source>
</evidence>
<dbReference type="SUPFAM" id="SSF55073">
    <property type="entry name" value="Nucleotide cyclase"/>
    <property type="match status" value="1"/>
</dbReference>
<name>Q470T2_CUPPJ</name>
<dbReference type="KEGG" id="reu:Reut_A1736"/>
<dbReference type="SUPFAM" id="SSF141868">
    <property type="entry name" value="EAL domain-like"/>
    <property type="match status" value="1"/>
</dbReference>
<dbReference type="eggNOG" id="COG5001">
    <property type="taxonomic scope" value="Bacteria"/>
</dbReference>
<dbReference type="InterPro" id="IPR000014">
    <property type="entry name" value="PAS"/>
</dbReference>
<accession>Q470T2</accession>
<dbReference type="InterPro" id="IPR035965">
    <property type="entry name" value="PAS-like_dom_sf"/>
</dbReference>
<dbReference type="InterPro" id="IPR052155">
    <property type="entry name" value="Biofilm_reg_signaling"/>
</dbReference>
<dbReference type="EMBL" id="CP000090">
    <property type="protein sequence ID" value="AAZ61101.1"/>
    <property type="molecule type" value="Genomic_DNA"/>
</dbReference>
<sequence>MRCECQYRDGFCSAIPRGRNRIGFPSIHTHGGQSCFRTINAVLFTGFSCVNADPRGSARCSRQTGQANNHMTSFTYDAVHAGNAPGPVRSGSVATATTLAGNRDAWALLEAWGGLALHVSETGNILQATSASADLLAFPREYLLDASIKDIIAFDERERAAHLLQACFRDGVSRQADIRFANAINGTRWIDLRICRHVTAEGRASLLLFGADVTKWAQKLHQLTEQSLTDPLTGVGNRALIRNRVEAYFTGDASQRGRFAIALMDLDGFKKINDSLGHEIGDILLKELSQRLVATVRSRDTVARLGGDEFVILLDDVSSEEAAVGMLEQIMRVCRQPFHLAGCQVRVTTSIGLAFASGVRETDAQLLRRADRAMYEAKAQGNNRYCLYSSELDHRLNEQFRIEQDLFEAVLNGELFLHYQPIFRVGPDTVCAVEALMRWEHPAGSISPEVFVPLAESNGLINHLGAWAIRCACAQLAAWKANGVALGYVSVNVSPVQFRHPGFIDSVRTAIRDTGIDPHRLVLEITEGALMTDPKAAGDLLTELGALGIRFAVDDFGTGYSSLSYLRRFPLSALKIDRSFVADMVDSPHARTIVSAVLSLARELGLVAIAEGVETEAQCDLLAAQRCELAQGWRFAKAMAPNDFEDAVRTGRFRLDAADALAG</sequence>
<dbReference type="InterPro" id="IPR013767">
    <property type="entry name" value="PAS_fold"/>
</dbReference>
<dbReference type="InterPro" id="IPR029787">
    <property type="entry name" value="Nucleotide_cyclase"/>
</dbReference>
<dbReference type="InterPro" id="IPR035919">
    <property type="entry name" value="EAL_sf"/>
</dbReference>
<evidence type="ECO:0000259" key="2">
    <source>
        <dbReference type="PROSITE" id="PS50887"/>
    </source>
</evidence>
<dbReference type="Gene3D" id="3.30.70.270">
    <property type="match status" value="1"/>
</dbReference>
<dbReference type="Pfam" id="PF00989">
    <property type="entry name" value="PAS"/>
    <property type="match status" value="1"/>
</dbReference>
<dbReference type="InterPro" id="IPR001633">
    <property type="entry name" value="EAL_dom"/>
</dbReference>
<reference evidence="3" key="1">
    <citation type="submission" date="2005-08" db="EMBL/GenBank/DDBJ databases">
        <title>Complete sequence of Chromosome1 of Ralstonia eutropha JMP134.</title>
        <authorList>
            <person name="Copeland A."/>
            <person name="Lucas S."/>
            <person name="Lapidus A."/>
            <person name="Barry K."/>
            <person name="Detter J.C."/>
            <person name="Glavina T."/>
            <person name="Hammon N."/>
            <person name="Israni S."/>
            <person name="Pitluck S."/>
            <person name="Goltsman E."/>
            <person name="Martinez M."/>
            <person name="Schmutz J."/>
            <person name="Larimer F."/>
            <person name="Land M."/>
            <person name="Lykidis A."/>
            <person name="Richardson P."/>
        </authorList>
    </citation>
    <scope>NUCLEOTIDE SEQUENCE</scope>
    <source>
        <strain evidence="3">JMP134</strain>
    </source>
</reference>
<dbReference type="CDD" id="cd00130">
    <property type="entry name" value="PAS"/>
    <property type="match status" value="1"/>
</dbReference>
<dbReference type="STRING" id="264198.Reut_A1736"/>
<organism evidence="3">
    <name type="scientific">Cupriavidus pinatubonensis (strain JMP 134 / LMG 1197)</name>
    <name type="common">Cupriavidus necator (strain JMP 134)</name>
    <dbReference type="NCBI Taxonomy" id="264198"/>
    <lineage>
        <taxon>Bacteria</taxon>
        <taxon>Pseudomonadati</taxon>
        <taxon>Pseudomonadota</taxon>
        <taxon>Betaproteobacteria</taxon>
        <taxon>Burkholderiales</taxon>
        <taxon>Burkholderiaceae</taxon>
        <taxon>Cupriavidus</taxon>
    </lineage>
</organism>
<gene>
    <name evidence="3" type="ordered locus">Reut_A1736</name>
</gene>
<dbReference type="OrthoDB" id="9813903at2"/>
<dbReference type="PROSITE" id="PS51257">
    <property type="entry name" value="PROKAR_LIPOPROTEIN"/>
    <property type="match status" value="1"/>
</dbReference>
<dbReference type="Gene3D" id="3.30.450.20">
    <property type="entry name" value="PAS domain"/>
    <property type="match status" value="1"/>
</dbReference>
<feature type="domain" description="GGDEF" evidence="2">
    <location>
        <begin position="257"/>
        <end position="390"/>
    </location>
</feature>
<dbReference type="PANTHER" id="PTHR44757:SF2">
    <property type="entry name" value="BIOFILM ARCHITECTURE MAINTENANCE PROTEIN MBAA"/>
    <property type="match status" value="1"/>
</dbReference>
<dbReference type="HOGENOM" id="CLU_000445_70_50_4"/>
<dbReference type="AlphaFoldDB" id="Q470T2"/>
<proteinExistence type="predicted"/>
<dbReference type="Gene3D" id="3.20.20.450">
    <property type="entry name" value="EAL domain"/>
    <property type="match status" value="1"/>
</dbReference>
<dbReference type="SMART" id="SM00052">
    <property type="entry name" value="EAL"/>
    <property type="match status" value="1"/>
</dbReference>
<dbReference type="InterPro" id="IPR043128">
    <property type="entry name" value="Rev_trsase/Diguanyl_cyclase"/>
</dbReference>
<dbReference type="FunFam" id="3.30.70.270:FF:000001">
    <property type="entry name" value="Diguanylate cyclase domain protein"/>
    <property type="match status" value="1"/>
</dbReference>